<evidence type="ECO:0000313" key="4">
    <source>
        <dbReference type="EMBL" id="KAA0895263.1"/>
    </source>
</evidence>
<feature type="transmembrane region" description="Helical" evidence="3">
    <location>
        <begin position="376"/>
        <end position="392"/>
    </location>
</feature>
<feature type="transmembrane region" description="Helical" evidence="3">
    <location>
        <begin position="175"/>
        <end position="200"/>
    </location>
</feature>
<feature type="transmembrane region" description="Helical" evidence="3">
    <location>
        <begin position="146"/>
        <end position="163"/>
    </location>
</feature>
<keyword evidence="1" id="KW-0677">Repeat</keyword>
<gene>
    <name evidence="4" type="ORF">ET418_01730</name>
</gene>
<keyword evidence="5" id="KW-1185">Reference proteome</keyword>
<dbReference type="EMBL" id="SRSD01000001">
    <property type="protein sequence ID" value="KAA0895263.1"/>
    <property type="molecule type" value="Genomic_DNA"/>
</dbReference>
<evidence type="ECO:0000313" key="5">
    <source>
        <dbReference type="Proteomes" id="UP000324298"/>
    </source>
</evidence>
<organism evidence="4 5">
    <name type="scientific">Oryzomonas rubra</name>
    <dbReference type="NCBI Taxonomy" id="2509454"/>
    <lineage>
        <taxon>Bacteria</taxon>
        <taxon>Pseudomonadati</taxon>
        <taxon>Thermodesulfobacteriota</taxon>
        <taxon>Desulfuromonadia</taxon>
        <taxon>Geobacterales</taxon>
        <taxon>Geobacteraceae</taxon>
        <taxon>Oryzomonas</taxon>
    </lineage>
</organism>
<comment type="caution">
    <text evidence="4">The sequence shown here is derived from an EMBL/GenBank/DDBJ whole genome shotgun (WGS) entry which is preliminary data.</text>
</comment>
<feature type="transmembrane region" description="Helical" evidence="3">
    <location>
        <begin position="118"/>
        <end position="134"/>
    </location>
</feature>
<accession>A0A5A9XRM0</accession>
<protein>
    <recommendedName>
        <fullName evidence="6">Glycosyltransferase RgtA/B/C/D-like domain-containing protein</fullName>
    </recommendedName>
</protein>
<dbReference type="Proteomes" id="UP000324298">
    <property type="component" value="Unassembled WGS sequence"/>
</dbReference>
<feature type="transmembrane region" description="Helical" evidence="3">
    <location>
        <begin position="12"/>
        <end position="31"/>
    </location>
</feature>
<evidence type="ECO:0008006" key="6">
    <source>
        <dbReference type="Google" id="ProtNLM"/>
    </source>
</evidence>
<keyword evidence="3" id="KW-0472">Membrane</keyword>
<dbReference type="RefSeq" id="WP_149305844.1">
    <property type="nucleotide sequence ID" value="NZ_SRSD01000001.1"/>
</dbReference>
<reference evidence="4 5" key="1">
    <citation type="submission" date="2019-04" db="EMBL/GenBank/DDBJ databases">
        <title>Geobacter ruber sp. nov., ferric-reducing bacteria isolated from paddy soil.</title>
        <authorList>
            <person name="Xu Z."/>
            <person name="Masuda Y."/>
            <person name="Itoh H."/>
            <person name="Senoo K."/>
        </authorList>
    </citation>
    <scope>NUCLEOTIDE SEQUENCE [LARGE SCALE GENOMIC DNA]</scope>
    <source>
        <strain evidence="4 5">Red88</strain>
    </source>
</reference>
<dbReference type="PANTHER" id="PTHR44227">
    <property type="match status" value="1"/>
</dbReference>
<feature type="transmembrane region" description="Helical" evidence="3">
    <location>
        <begin position="318"/>
        <end position="340"/>
    </location>
</feature>
<feature type="transmembrane region" description="Helical" evidence="3">
    <location>
        <begin position="212"/>
        <end position="232"/>
    </location>
</feature>
<feature type="transmembrane region" description="Helical" evidence="3">
    <location>
        <begin position="91"/>
        <end position="112"/>
    </location>
</feature>
<keyword evidence="2" id="KW-0802">TPR repeat</keyword>
<evidence type="ECO:0000256" key="3">
    <source>
        <dbReference type="SAM" id="Phobius"/>
    </source>
</evidence>
<dbReference type="OrthoDB" id="127293at2"/>
<proteinExistence type="predicted"/>
<dbReference type="InterPro" id="IPR052346">
    <property type="entry name" value="O-mannosyl-transferase_TMTC"/>
</dbReference>
<keyword evidence="3" id="KW-1133">Transmembrane helix</keyword>
<dbReference type="AlphaFoldDB" id="A0A5A9XRM0"/>
<feature type="transmembrane region" description="Helical" evidence="3">
    <location>
        <begin position="294"/>
        <end position="311"/>
    </location>
</feature>
<evidence type="ECO:0000256" key="2">
    <source>
        <dbReference type="ARBA" id="ARBA00022803"/>
    </source>
</evidence>
<evidence type="ECO:0000256" key="1">
    <source>
        <dbReference type="ARBA" id="ARBA00022737"/>
    </source>
</evidence>
<feature type="transmembrane region" description="Helical" evidence="3">
    <location>
        <begin position="346"/>
        <end position="364"/>
    </location>
</feature>
<sequence length="574" mass="64298">MQNPAARTRNQSLIIIIILLSSYYPSLFAPFNSVDDVKMVNQLINVDTISLKDLFFSGGGGQYYRPLLFLTFLFDKFAWGVQESFMHLENVLFHLVNTLLVFCLARQFVKAWRWDTQYLPFVVALLFGLHPIATEPVNWVSGRTDLLAGVFVLSAILLFTRSIHQASFWRGAAGAFLLLCGCLSKETALFVLPVLLLWCLVPPRDCACGASVRLRAFLLVSYLASGFAYLSMRWHALNGGDKIVSTMASGTSSSGAAFGMWDMIRVGLKTSGFYCKKLIVPFPLNFGIIEISPHYIWLGLLVCVGVCYCLYARTTVSYLFIAAFCLVSPAFVLPLLKITWTPVAERYAYIASAPLLVALSFLFIRGLQSRLPPQAITLFVTILLSCVGFVTIERNIVWQDNVSLFEDTVKKSPSFSAAKNELAIALVDRGKTDEANKILLANSGDDTQPSSINKIKVAVNNGRFEEAYRMMRERKASGVKEGKDSLDLMYLINEQRFKTSKNESQSRKIHMELLAILEKLHSLSGDPVYFYRIGKVQLRQGNRLAAKQSFESAWRNSAPDCYYHDAAKKLAERL</sequence>
<dbReference type="PANTHER" id="PTHR44227:SF3">
    <property type="entry name" value="PROTEIN O-MANNOSYL-TRANSFERASE TMTC4"/>
    <property type="match status" value="1"/>
</dbReference>
<keyword evidence="3" id="KW-0812">Transmembrane</keyword>
<name>A0A5A9XRM0_9BACT</name>